<evidence type="ECO:0000256" key="2">
    <source>
        <dbReference type="ARBA" id="ARBA00022737"/>
    </source>
</evidence>
<dbReference type="EMBL" id="UZAF01016466">
    <property type="protein sequence ID" value="VDO28417.1"/>
    <property type="molecule type" value="Genomic_DNA"/>
</dbReference>
<dbReference type="PANTHER" id="PTHR19857:SF19">
    <property type="entry name" value="26S PROTEASOME REGULATORY SUBUNIT RPN14"/>
    <property type="match status" value="1"/>
</dbReference>
<dbReference type="InterPro" id="IPR001680">
    <property type="entry name" value="WD40_rpt"/>
</dbReference>
<gene>
    <name evidence="6" type="ORF">HPLM_LOCUS6249</name>
</gene>
<dbReference type="STRING" id="6290.A0A0N4W7W5"/>
<dbReference type="InterPro" id="IPR015943">
    <property type="entry name" value="WD40/YVTN_repeat-like_dom_sf"/>
</dbReference>
<dbReference type="InterPro" id="IPR051179">
    <property type="entry name" value="WD_repeat_multifunction"/>
</dbReference>
<dbReference type="InterPro" id="IPR029063">
    <property type="entry name" value="SAM-dependent_MTases_sf"/>
</dbReference>
<dbReference type="Gene3D" id="2.130.10.10">
    <property type="entry name" value="YVTN repeat-like/Quinoprotein amine dehydrogenase"/>
    <property type="match status" value="1"/>
</dbReference>
<dbReference type="SUPFAM" id="SSF53335">
    <property type="entry name" value="S-adenosyl-L-methionine-dependent methyltransferases"/>
    <property type="match status" value="1"/>
</dbReference>
<dbReference type="WBParaSite" id="HPLM_0000625701-mRNA-1">
    <property type="protein sequence ID" value="HPLM_0000625701-mRNA-1"/>
    <property type="gene ID" value="HPLM_0000625701"/>
</dbReference>
<name>A0A0N4W7W5_HAEPC</name>
<evidence type="ECO:0000256" key="4">
    <source>
        <dbReference type="ARBA" id="ARBA00038321"/>
    </source>
</evidence>
<dbReference type="OrthoDB" id="8020218at2759"/>
<protein>
    <submittedName>
        <fullName evidence="8">WD_REPEATS_REGION domain-containing protein</fullName>
    </submittedName>
</protein>
<dbReference type="PROSITE" id="PS50082">
    <property type="entry name" value="WD_REPEATS_2"/>
    <property type="match status" value="2"/>
</dbReference>
<dbReference type="SMART" id="SM00320">
    <property type="entry name" value="WD40"/>
    <property type="match status" value="4"/>
</dbReference>
<dbReference type="PROSITE" id="PS50294">
    <property type="entry name" value="WD_REPEATS_REGION"/>
    <property type="match status" value="1"/>
</dbReference>
<dbReference type="InterPro" id="IPR036322">
    <property type="entry name" value="WD40_repeat_dom_sf"/>
</dbReference>
<dbReference type="SUPFAM" id="SSF50978">
    <property type="entry name" value="WD40 repeat-like"/>
    <property type="match status" value="1"/>
</dbReference>
<dbReference type="PANTHER" id="PTHR19857">
    <property type="entry name" value="MITOCHONDRIAL DIVISION PROTEIN 1-RELATED"/>
    <property type="match status" value="1"/>
</dbReference>
<keyword evidence="3" id="KW-0647">Proteasome</keyword>
<evidence type="ECO:0000256" key="5">
    <source>
        <dbReference type="PROSITE-ProRule" id="PRU00221"/>
    </source>
</evidence>
<evidence type="ECO:0000256" key="1">
    <source>
        <dbReference type="ARBA" id="ARBA00022574"/>
    </source>
</evidence>
<dbReference type="GO" id="GO:0000502">
    <property type="term" value="C:proteasome complex"/>
    <property type="evidence" value="ECO:0007669"/>
    <property type="project" value="UniProtKB-KW"/>
</dbReference>
<keyword evidence="1 5" id="KW-0853">WD repeat</keyword>
<comment type="similarity">
    <text evidence="4">Belongs to the WD repeat PAAF1/RPN14 family.</text>
</comment>
<sequence>MEVDERPVSADVVIEDAALVQADWDLVLKEMSNPKFYVGRRKYGEGSVFANVEKSGDNFVCADEEIQISVQQSCRDLKGHVMDVYKCRFFPSGLVVLSAGMDMTVKIWSVDTGLCPRTLKGHTMAVSDIAIIGVGREVLSCSHDGTVIKWLCADGSQQEQWKPEAGPCNAIAISKDSKVFAVCCEAKKCMMYSVEGPTLSTIVTDNVPTAICIDYESDHIVYIGDEEGMVSVFDTRAGSFIYRLQTNRGRVMKAVTRDEGLFVAYRDGSVCCYPRDSSKTNVSCPIYEFTGSDCDPVNLYFQIAKAQALKTPSMVALDHCDFYYGPMFGKHWPSIRLGLLSPNKYVAVMNTFSRDCAVHEEFLKQSGTIDLLAKIRGKTAAERIEEKRQRVNSIARKETESALKKMVSPVLAHSVRLESRRTESLTFRVEQPEMPSTNREDPIMRSAAGLGDFEPPSQLLLMFSKLRITGFEAEGMEFVRREHFIYYPRELRLRIHDRGVLADFPPPIKDASGIPSWWLLDGGSLVPVLALGLEKGDTLLDVCAAPGGKSLLALLTKLPSEYSVMSKVESISNA</sequence>
<reference evidence="8" key="1">
    <citation type="submission" date="2017-02" db="UniProtKB">
        <authorList>
            <consortium name="WormBaseParasite"/>
        </authorList>
    </citation>
    <scope>IDENTIFICATION</scope>
</reference>
<evidence type="ECO:0000313" key="7">
    <source>
        <dbReference type="Proteomes" id="UP000268014"/>
    </source>
</evidence>
<dbReference type="Pfam" id="PF00400">
    <property type="entry name" value="WD40"/>
    <property type="match status" value="2"/>
</dbReference>
<keyword evidence="2" id="KW-0677">Repeat</keyword>
<proteinExistence type="inferred from homology"/>
<evidence type="ECO:0000313" key="6">
    <source>
        <dbReference type="EMBL" id="VDO28417.1"/>
    </source>
</evidence>
<evidence type="ECO:0000256" key="3">
    <source>
        <dbReference type="ARBA" id="ARBA00022942"/>
    </source>
</evidence>
<dbReference type="Gene3D" id="3.40.50.150">
    <property type="entry name" value="Vaccinia Virus protein VP39"/>
    <property type="match status" value="1"/>
</dbReference>
<evidence type="ECO:0000313" key="8">
    <source>
        <dbReference type="WBParaSite" id="HPLM_0000625701-mRNA-1"/>
    </source>
</evidence>
<feature type="repeat" description="WD" evidence="5">
    <location>
        <begin position="119"/>
        <end position="150"/>
    </location>
</feature>
<accession>A0A0N4W7W5</accession>
<reference evidence="6 7" key="2">
    <citation type="submission" date="2018-11" db="EMBL/GenBank/DDBJ databases">
        <authorList>
            <consortium name="Pathogen Informatics"/>
        </authorList>
    </citation>
    <scope>NUCLEOTIDE SEQUENCE [LARGE SCALE GENOMIC DNA]</scope>
    <source>
        <strain evidence="6 7">MHpl1</strain>
    </source>
</reference>
<feature type="repeat" description="WD" evidence="5">
    <location>
        <begin position="77"/>
        <end position="118"/>
    </location>
</feature>
<keyword evidence="7" id="KW-1185">Reference proteome</keyword>
<dbReference type="AlphaFoldDB" id="A0A0N4W7W5"/>
<dbReference type="Proteomes" id="UP000268014">
    <property type="component" value="Unassembled WGS sequence"/>
</dbReference>
<dbReference type="Gene3D" id="6.20.240.40">
    <property type="match status" value="1"/>
</dbReference>
<organism evidence="8">
    <name type="scientific">Haemonchus placei</name>
    <name type="common">Barber's pole worm</name>
    <dbReference type="NCBI Taxonomy" id="6290"/>
    <lineage>
        <taxon>Eukaryota</taxon>
        <taxon>Metazoa</taxon>
        <taxon>Ecdysozoa</taxon>
        <taxon>Nematoda</taxon>
        <taxon>Chromadorea</taxon>
        <taxon>Rhabditida</taxon>
        <taxon>Rhabditina</taxon>
        <taxon>Rhabditomorpha</taxon>
        <taxon>Strongyloidea</taxon>
        <taxon>Trichostrongylidae</taxon>
        <taxon>Haemonchus</taxon>
    </lineage>
</organism>